<keyword evidence="5" id="KW-1185">Reference proteome</keyword>
<dbReference type="AlphaFoldDB" id="A0A165LF29"/>
<evidence type="ECO:0000259" key="2">
    <source>
        <dbReference type="Pfam" id="PF00501"/>
    </source>
</evidence>
<dbReference type="PROSITE" id="PS00455">
    <property type="entry name" value="AMP_BINDING"/>
    <property type="match status" value="1"/>
</dbReference>
<dbReference type="InterPro" id="IPR042099">
    <property type="entry name" value="ANL_N_sf"/>
</dbReference>
<feature type="transmembrane region" description="Helical" evidence="1">
    <location>
        <begin position="250"/>
        <end position="274"/>
    </location>
</feature>
<keyword evidence="1" id="KW-0812">Transmembrane</keyword>
<dbReference type="SUPFAM" id="SSF56801">
    <property type="entry name" value="Acetyl-CoA synthetase-like"/>
    <property type="match status" value="1"/>
</dbReference>
<evidence type="ECO:0000313" key="4">
    <source>
        <dbReference type="EMBL" id="KZT64334.1"/>
    </source>
</evidence>
<dbReference type="Proteomes" id="UP000076727">
    <property type="component" value="Unassembled WGS sequence"/>
</dbReference>
<sequence>MSEIHSPGGPIPEVPHNLTIPQFLLDVDLHPSKPALPSRAPCMIEDATGRTVSFDEIRTRTAALANALHSRFQIGENDVVCICTPNHVDFPVVAFAAQKLGAVVTASNPAYTASDLEYQLNITDAKLLVVHPWNLAVAHAAAKAVGLHLDRIILLDVAGSSKSSFAHPIVSQLVDEGSAESQSFTERRLGPNEGRTKLAYINLSSGTTGKPKAVCISHSAVIAGMVQQGHMLNQDDTPWDKRKYRPGDRWYAALPFFHIYGLVGIMHFAIFYGATLVVTPKFSFEGMLQSIQRHKIRMLPVVPPIVVLLCKNPEVNEYDLTSLRLIMCGAAPLSAELINQLSARLPRVSIGQGYGMTEAVGSVCFPQLEQEICTPGSAGRLVPGITARVVRPDGSLGGFNDLGQLVIKSDAIALGYLNNEEASKETFVDGWLYTGDEVYINEKYEVFITDRIKEILKVKGFQVAPSELEGHLLDHPDVSDVCVVGIPDDYSGELPFAFIVPSLEAVQRVKASPSEADRIREAVMKHVSDHKVRYKWLAGVQFVESIPKNPSGKLLRRELRDHAKDMLAKGKLLLTSLNERTKAKL</sequence>
<dbReference type="PANTHER" id="PTHR24096">
    <property type="entry name" value="LONG-CHAIN-FATTY-ACID--COA LIGASE"/>
    <property type="match status" value="1"/>
</dbReference>
<dbReference type="Pfam" id="PF00501">
    <property type="entry name" value="AMP-binding"/>
    <property type="match status" value="1"/>
</dbReference>
<dbReference type="InterPro" id="IPR025110">
    <property type="entry name" value="AMP-bd_C"/>
</dbReference>
<dbReference type="Gene3D" id="3.30.300.30">
    <property type="match status" value="1"/>
</dbReference>
<gene>
    <name evidence="4" type="ORF">DAEQUDRAFT_815065</name>
</gene>
<name>A0A165LF29_9APHY</name>
<dbReference type="InterPro" id="IPR020845">
    <property type="entry name" value="AMP-binding_CS"/>
</dbReference>
<dbReference type="Gene3D" id="3.40.50.12780">
    <property type="entry name" value="N-terminal domain of ligase-like"/>
    <property type="match status" value="1"/>
</dbReference>
<dbReference type="PANTHER" id="PTHR24096:SF422">
    <property type="entry name" value="BCDNA.GH02901"/>
    <property type="match status" value="1"/>
</dbReference>
<proteinExistence type="predicted"/>
<dbReference type="EMBL" id="KV429132">
    <property type="protein sequence ID" value="KZT64334.1"/>
    <property type="molecule type" value="Genomic_DNA"/>
</dbReference>
<evidence type="ECO:0000256" key="1">
    <source>
        <dbReference type="SAM" id="Phobius"/>
    </source>
</evidence>
<dbReference type="CDD" id="cd05911">
    <property type="entry name" value="Firefly_Luc_like"/>
    <property type="match status" value="1"/>
</dbReference>
<dbReference type="OrthoDB" id="6509636at2759"/>
<feature type="domain" description="AMP-dependent synthetase/ligase" evidence="2">
    <location>
        <begin position="39"/>
        <end position="417"/>
    </location>
</feature>
<dbReference type="InterPro" id="IPR045851">
    <property type="entry name" value="AMP-bd_C_sf"/>
</dbReference>
<dbReference type="GO" id="GO:0016405">
    <property type="term" value="F:CoA-ligase activity"/>
    <property type="evidence" value="ECO:0007669"/>
    <property type="project" value="TreeGrafter"/>
</dbReference>
<protein>
    <submittedName>
        <fullName evidence="4">Acetyl-CoA synthetase-like protein</fullName>
    </submittedName>
</protein>
<accession>A0A165LF29</accession>
<dbReference type="InterPro" id="IPR000873">
    <property type="entry name" value="AMP-dep_synth/lig_dom"/>
</dbReference>
<dbReference type="Pfam" id="PF13193">
    <property type="entry name" value="AMP-binding_C"/>
    <property type="match status" value="1"/>
</dbReference>
<evidence type="ECO:0000313" key="5">
    <source>
        <dbReference type="Proteomes" id="UP000076727"/>
    </source>
</evidence>
<keyword evidence="1" id="KW-0472">Membrane</keyword>
<reference evidence="4 5" key="1">
    <citation type="journal article" date="2016" name="Mol. Biol. Evol.">
        <title>Comparative Genomics of Early-Diverging Mushroom-Forming Fungi Provides Insights into the Origins of Lignocellulose Decay Capabilities.</title>
        <authorList>
            <person name="Nagy L.G."/>
            <person name="Riley R."/>
            <person name="Tritt A."/>
            <person name="Adam C."/>
            <person name="Daum C."/>
            <person name="Floudas D."/>
            <person name="Sun H."/>
            <person name="Yadav J.S."/>
            <person name="Pangilinan J."/>
            <person name="Larsson K.H."/>
            <person name="Matsuura K."/>
            <person name="Barry K."/>
            <person name="Labutti K."/>
            <person name="Kuo R."/>
            <person name="Ohm R.A."/>
            <person name="Bhattacharya S.S."/>
            <person name="Shirouzu T."/>
            <person name="Yoshinaga Y."/>
            <person name="Martin F.M."/>
            <person name="Grigoriev I.V."/>
            <person name="Hibbett D.S."/>
        </authorList>
    </citation>
    <scope>NUCLEOTIDE SEQUENCE [LARGE SCALE GENOMIC DNA]</scope>
    <source>
        <strain evidence="4 5">L-15889</strain>
    </source>
</reference>
<dbReference type="STRING" id="1314783.A0A165LF29"/>
<organism evidence="4 5">
    <name type="scientific">Daedalea quercina L-15889</name>
    <dbReference type="NCBI Taxonomy" id="1314783"/>
    <lineage>
        <taxon>Eukaryota</taxon>
        <taxon>Fungi</taxon>
        <taxon>Dikarya</taxon>
        <taxon>Basidiomycota</taxon>
        <taxon>Agaricomycotina</taxon>
        <taxon>Agaricomycetes</taxon>
        <taxon>Polyporales</taxon>
        <taxon>Fomitopsis</taxon>
    </lineage>
</organism>
<evidence type="ECO:0000259" key="3">
    <source>
        <dbReference type="Pfam" id="PF13193"/>
    </source>
</evidence>
<keyword evidence="1" id="KW-1133">Transmembrane helix</keyword>
<feature type="domain" description="AMP-binding enzyme C-terminal" evidence="3">
    <location>
        <begin position="467"/>
        <end position="553"/>
    </location>
</feature>